<feature type="compositionally biased region" description="Pro residues" evidence="1">
    <location>
        <begin position="143"/>
        <end position="153"/>
    </location>
</feature>
<dbReference type="AlphaFoldDB" id="A0AAV4RKA2"/>
<organism evidence="2 3">
    <name type="scientific">Caerostris extrusa</name>
    <name type="common">Bark spider</name>
    <name type="synonym">Caerostris bankana</name>
    <dbReference type="NCBI Taxonomy" id="172846"/>
    <lineage>
        <taxon>Eukaryota</taxon>
        <taxon>Metazoa</taxon>
        <taxon>Ecdysozoa</taxon>
        <taxon>Arthropoda</taxon>
        <taxon>Chelicerata</taxon>
        <taxon>Arachnida</taxon>
        <taxon>Araneae</taxon>
        <taxon>Araneomorphae</taxon>
        <taxon>Entelegynae</taxon>
        <taxon>Araneoidea</taxon>
        <taxon>Araneidae</taxon>
        <taxon>Caerostris</taxon>
    </lineage>
</organism>
<reference evidence="2 3" key="1">
    <citation type="submission" date="2021-06" db="EMBL/GenBank/DDBJ databases">
        <title>Caerostris extrusa draft genome.</title>
        <authorList>
            <person name="Kono N."/>
            <person name="Arakawa K."/>
        </authorList>
    </citation>
    <scope>NUCLEOTIDE SEQUENCE [LARGE SCALE GENOMIC DNA]</scope>
</reference>
<evidence type="ECO:0000313" key="3">
    <source>
        <dbReference type="Proteomes" id="UP001054945"/>
    </source>
</evidence>
<proteinExistence type="predicted"/>
<protein>
    <submittedName>
        <fullName evidence="2">Uncharacterized protein</fullName>
    </submittedName>
</protein>
<feature type="region of interest" description="Disordered" evidence="1">
    <location>
        <begin position="135"/>
        <end position="154"/>
    </location>
</feature>
<keyword evidence="3" id="KW-1185">Reference proteome</keyword>
<dbReference type="Proteomes" id="UP001054945">
    <property type="component" value="Unassembled WGS sequence"/>
</dbReference>
<evidence type="ECO:0000256" key="1">
    <source>
        <dbReference type="SAM" id="MobiDB-lite"/>
    </source>
</evidence>
<accession>A0AAV4RKA2</accession>
<gene>
    <name evidence="2" type="ORF">CEXT_775001</name>
</gene>
<dbReference type="EMBL" id="BPLR01007886">
    <property type="protein sequence ID" value="GIY20448.1"/>
    <property type="molecule type" value="Genomic_DNA"/>
</dbReference>
<feature type="region of interest" description="Disordered" evidence="1">
    <location>
        <begin position="160"/>
        <end position="191"/>
    </location>
</feature>
<sequence>MPVKELASNSTVNLLSSHQISSRTTGFECGGTLYHHLQVAKGILNQSSIKKLCEKNNRCRNPNPNEEGSMLAEMILISANRRAIKPRRRILFAFRGSHCTALASPTSYGTSTAFLSFTNTQGVWELPLQLIHPMENRKMNTPPGHPAQNPPVTPELEFRNGDLRRSSCPGSSFAQLPDKRSGKTGQVPFDGRGTSVFVLGARLIRD</sequence>
<evidence type="ECO:0000313" key="2">
    <source>
        <dbReference type="EMBL" id="GIY20448.1"/>
    </source>
</evidence>
<comment type="caution">
    <text evidence="2">The sequence shown here is derived from an EMBL/GenBank/DDBJ whole genome shotgun (WGS) entry which is preliminary data.</text>
</comment>
<name>A0AAV4RKA2_CAEEX</name>